<dbReference type="NCBIfam" id="TIGR01414">
    <property type="entry name" value="autotrans_barl"/>
    <property type="match status" value="1"/>
</dbReference>
<feature type="compositionally biased region" description="Polar residues" evidence="1">
    <location>
        <begin position="632"/>
        <end position="664"/>
    </location>
</feature>
<evidence type="ECO:0000256" key="2">
    <source>
        <dbReference type="SAM" id="SignalP"/>
    </source>
</evidence>
<feature type="domain" description="Autotransporter" evidence="3">
    <location>
        <begin position="1527"/>
        <end position="1804"/>
    </location>
</feature>
<dbReference type="GO" id="GO:0019867">
    <property type="term" value="C:outer membrane"/>
    <property type="evidence" value="ECO:0007669"/>
    <property type="project" value="InterPro"/>
</dbReference>
<dbReference type="KEGG" id="btay:LAJ60_03680"/>
<evidence type="ECO:0000313" key="5">
    <source>
        <dbReference type="Proteomes" id="UP001056980"/>
    </source>
</evidence>
<dbReference type="SUPFAM" id="SSF103515">
    <property type="entry name" value="Autotransporter"/>
    <property type="match status" value="1"/>
</dbReference>
<dbReference type="SMART" id="SM00869">
    <property type="entry name" value="Autotransporter"/>
    <property type="match status" value="1"/>
</dbReference>
<keyword evidence="2" id="KW-0732">Signal</keyword>
<feature type="compositionally biased region" description="Polar residues" evidence="1">
    <location>
        <begin position="554"/>
        <end position="607"/>
    </location>
</feature>
<dbReference type="InterPro" id="IPR005546">
    <property type="entry name" value="Autotransporte_beta"/>
</dbReference>
<dbReference type="SUPFAM" id="SSF51126">
    <property type="entry name" value="Pectin lyase-like"/>
    <property type="match status" value="2"/>
</dbReference>
<name>A0A9Q8Z1H4_BARTA</name>
<sequence length="1804" mass="193007">MNKVFKNHFSLCAFTTAVIFFVSNVDAQVKAVVSGNVQNGKNYFSCDKSASFYRCNDGREHSISRKTYQKTGEHNAEEAAIEASKYKTKIIGSDITIQGGANSGSLNKSSWKYGVAARQWGVVNILTGAIDFTNAVGVHASGRGDVYLTSVSITDNSSQATNVDNNSENSAFQISEDLGYIRFDTGNVKVSNAHGISFMGIAGGIDIRNSTVVVEGNTSYGVFLFDKQERQYGKDIEERYKSKEAYSWQKGPLSNSLPRGEVLKRGGVGLHGGSFTVPNSVAIYSKKSGGSITLREGATLSGDLLLKVEDSSFVKVVVQERGSLVGGVRIDESSDAQFELMEKSKWTLTRPKNKDLQDLDSIGVSSISLIDLIDSSIFFAKPDSSEDSKYQTLRIGRGKGTVYRTEGISKIYFNADLISRDTDSAQVSDRLLIHGNVDGKTMVHVNSVSDDTSSKQNGSQNKSYSVSIIQVFGEAKRDSFQLEHGYITLDGLPYKYVLRAYGPEISPRMPYFDKTLIKGSTTVWDFRLESENFVPLIPVYTVPAYSLENEVSETENGVSETPESGASETPGSGGSQTPESGVSGTQGSGASETPGSGGSQTPESVVSETHESSPRLDSSSIVSQSKQEDSTSEIQGSGASETPGSGGSQTPESVVSETLKNVVSETHESSPRLDSSSIVSQSKQEDSTSEIQGSGASETPGSGGSQTPESGVSGTQGSGASETPGSGGSQTPESVVSETLKNVVSETHESSPRLDSSSIVSQSKQEDSTSEIQGSGASETPGSGGSQTPESVVSETLKNVVSETHESSPRLDSSSIASQSKQEDVISTTSKETKPETPPIRVHIPREPAPIILSAAPKSDVSIASQCDDAKGSKTVYSCNDGESHTITNLKLVATDEEQRSVHAKNENTVMKLEGVTISGAHGFKKANVDLTTLQPVSTVLAEDGAEVVLDKKSAIKFSLIGLEAQRGGKVKINDGTVDVQYVGVLAGSGSSVALSDTIITVRGDLAVAGLASNAGEINMKSGAISLSSGVAVRSELGGRVKLNKVSITARKDIAKKGQGQSDATERFGSAAFMLSNNGSVDFVEGTVTTDANALWIRDGDGNINQGSSRRRRSSDVRPSMNHANIEFSNIKVESDNSYGIYFDGAGRQVVDQQSQNKIPEKIVSGSSVEDSGTGSLVKRSAVRPQEKAPVSITGAVTLKRTNFEVLKSIAIYGNNSGGRVSLENKTTLAGDLLLGAENNSHMLVSVDSSYIVGGARVDKTSYAKLDLTNRSEWHLTRSARKNWRAPDSECVDSCVSSVSLVDSSIDFTPSQSEELEYQTLRIGEGKGLVYKAQGDVSIHFNARLNPNDPSDRQVSDRLVIHGDVEGKTVVSVRSVSGSVGENNGSDKTAHSVSVIQVYGKAEKDSFRLDRDYVALGNSPYKYTLRSYSPEMTSKQEHVQQKFMKDGGEFWNFRLENQYVKSESFDANIISKADTISLPRKVVRSVVPQVPTYLLLPNSVFHAGLMDISNQNKQLEALRTTSSGMVEIRENPALYLRGYSGSYRYASDLTALEYGYGGDLSYNGVEAGVLLKTIENADNAISFGVMGSYGKLSLQPQDVEQSQESAFDKWTATAYGSLQHETGLYVDGLLSYGLFKGDVVTLARGKTATLKGNPLSVSLTGGQTFVTGYEGFVFDPQVQVVYQHLQFSKARDIDNFDIELGKLDQWVARVGGRLSKVPTGSEGVNAVAFYGKLYFAHGFGGNKSVYFKDAFQLGAFGSSLEAGLGFNAKLSSQFSLHGDVVYQHKLNKAGFSGTSFSGGIRYQF</sequence>
<dbReference type="EMBL" id="CP083444">
    <property type="protein sequence ID" value="USP03530.1"/>
    <property type="molecule type" value="Genomic_DNA"/>
</dbReference>
<dbReference type="PROSITE" id="PS51208">
    <property type="entry name" value="AUTOTRANSPORTER"/>
    <property type="match status" value="1"/>
</dbReference>
<dbReference type="Gene3D" id="2.40.128.130">
    <property type="entry name" value="Autotransporter beta-domain"/>
    <property type="match status" value="1"/>
</dbReference>
<feature type="compositionally biased region" description="Polar residues" evidence="1">
    <location>
        <begin position="672"/>
        <end position="682"/>
    </location>
</feature>
<feature type="compositionally biased region" description="Polar residues" evidence="1">
    <location>
        <begin position="615"/>
        <end position="625"/>
    </location>
</feature>
<feature type="compositionally biased region" description="Polar residues" evidence="1">
    <location>
        <begin position="753"/>
        <end position="763"/>
    </location>
</feature>
<dbReference type="Proteomes" id="UP001056980">
    <property type="component" value="Chromosome"/>
</dbReference>
<feature type="chain" id="PRO_5040181856" evidence="2">
    <location>
        <begin position="28"/>
        <end position="1804"/>
    </location>
</feature>
<feature type="compositionally biased region" description="Polar residues" evidence="1">
    <location>
        <begin position="689"/>
        <end position="745"/>
    </location>
</feature>
<evidence type="ECO:0000256" key="1">
    <source>
        <dbReference type="SAM" id="MobiDB-lite"/>
    </source>
</evidence>
<protein>
    <submittedName>
        <fullName evidence="4">Autotransporter outer membrane beta-barrel domain-containing protein</fullName>
    </submittedName>
</protein>
<feature type="compositionally biased region" description="Polar residues" evidence="1">
    <location>
        <begin position="770"/>
        <end position="802"/>
    </location>
</feature>
<feature type="signal peptide" evidence="2">
    <location>
        <begin position="1"/>
        <end position="27"/>
    </location>
</feature>
<dbReference type="InterPro" id="IPR012332">
    <property type="entry name" value="Autotransporter_pectin_lyase_C"/>
</dbReference>
<dbReference type="Pfam" id="PF03797">
    <property type="entry name" value="Autotransporter"/>
    <property type="match status" value="1"/>
</dbReference>
<dbReference type="Gene3D" id="2.160.20.20">
    <property type="match status" value="2"/>
</dbReference>
<organism evidence="4 5">
    <name type="scientific">Bartonella taylorii</name>
    <dbReference type="NCBI Taxonomy" id="33046"/>
    <lineage>
        <taxon>Bacteria</taxon>
        <taxon>Pseudomonadati</taxon>
        <taxon>Pseudomonadota</taxon>
        <taxon>Alphaproteobacteria</taxon>
        <taxon>Hyphomicrobiales</taxon>
        <taxon>Bartonellaceae</taxon>
        <taxon>Bartonella</taxon>
    </lineage>
</organism>
<gene>
    <name evidence="4" type="ORF">LAJ60_03680</name>
</gene>
<proteinExistence type="predicted"/>
<feature type="compositionally biased region" description="Polar residues" evidence="1">
    <location>
        <begin position="810"/>
        <end position="820"/>
    </location>
</feature>
<dbReference type="InterPro" id="IPR036709">
    <property type="entry name" value="Autotransporte_beta_dom_sf"/>
</dbReference>
<accession>A0A9Q8Z1H4</accession>
<feature type="region of interest" description="Disordered" evidence="1">
    <location>
        <begin position="551"/>
        <end position="842"/>
    </location>
</feature>
<dbReference type="RefSeq" id="WP_252619771.1">
    <property type="nucleotide sequence ID" value="NZ_CP083444.1"/>
</dbReference>
<evidence type="ECO:0000259" key="3">
    <source>
        <dbReference type="PROSITE" id="PS51208"/>
    </source>
</evidence>
<dbReference type="InterPro" id="IPR006315">
    <property type="entry name" value="OM_autotransptr_brl_dom"/>
</dbReference>
<reference evidence="4" key="1">
    <citation type="journal article" date="2022" name="Proc. Natl. Acad. Sci. U.S.A.">
        <title>Identification of the Bartonella autotransporter CFA as a protective antigen and hypervariable target of neutralizing antibodies in mice.</title>
        <authorList>
            <person name="Siewert L.K."/>
            <person name="Korotaev A."/>
            <person name="Sedzicki J."/>
            <person name="Fromm K."/>
            <person name="Pinschewer D.D."/>
            <person name="Dehio C."/>
        </authorList>
    </citation>
    <scope>NUCLEOTIDE SEQUENCE</scope>
    <source>
        <strain evidence="4">IBS296</strain>
    </source>
</reference>
<evidence type="ECO:0000313" key="4">
    <source>
        <dbReference type="EMBL" id="USP03530.1"/>
    </source>
</evidence>
<dbReference type="InterPro" id="IPR011050">
    <property type="entry name" value="Pectin_lyase_fold/virulence"/>
</dbReference>